<protein>
    <submittedName>
        <fullName evidence="6">Protection of telomeres protein</fullName>
    </submittedName>
</protein>
<dbReference type="InterPro" id="IPR057620">
    <property type="entry name" value="POT1A/B-like_OB"/>
</dbReference>
<keyword evidence="3" id="KW-0779">Telomere</keyword>
<dbReference type="GO" id="GO:0016233">
    <property type="term" value="P:telomere capping"/>
    <property type="evidence" value="ECO:0007669"/>
    <property type="project" value="TreeGrafter"/>
</dbReference>
<dbReference type="InterPro" id="IPR012340">
    <property type="entry name" value="NA-bd_OB-fold"/>
</dbReference>
<dbReference type="GO" id="GO:0032210">
    <property type="term" value="P:regulation of telomere maintenance via telomerase"/>
    <property type="evidence" value="ECO:0007669"/>
    <property type="project" value="TreeGrafter"/>
</dbReference>
<gene>
    <name evidence="6" type="ORF">HKW66_Vig0257880</name>
</gene>
<dbReference type="Gene3D" id="2.40.50.140">
    <property type="entry name" value="Nucleic acid-binding proteins"/>
    <property type="match status" value="1"/>
</dbReference>
<feature type="domain" description="Telomeric single stranded DNA binding POT1/Cdc13" evidence="5">
    <location>
        <begin position="2"/>
        <end position="135"/>
    </location>
</feature>
<comment type="subcellular location">
    <subcellularLocation>
        <location evidence="1">Chromosome</location>
        <location evidence="1">Telomere</location>
    </subcellularLocation>
</comment>
<comment type="caution">
    <text evidence="6">The sequence shown here is derived from an EMBL/GenBank/DDBJ whole genome shotgun (WGS) entry which is preliminary data.</text>
</comment>
<dbReference type="SMART" id="SM00976">
    <property type="entry name" value="Telo_bind"/>
    <property type="match status" value="1"/>
</dbReference>
<evidence type="ECO:0000256" key="2">
    <source>
        <dbReference type="ARBA" id="ARBA00022454"/>
    </source>
</evidence>
<evidence type="ECO:0000256" key="3">
    <source>
        <dbReference type="ARBA" id="ARBA00022895"/>
    </source>
</evidence>
<evidence type="ECO:0000313" key="7">
    <source>
        <dbReference type="Proteomes" id="UP000743370"/>
    </source>
</evidence>
<dbReference type="InterPro" id="IPR028389">
    <property type="entry name" value="POT1"/>
</dbReference>
<dbReference type="Proteomes" id="UP000743370">
    <property type="component" value="Unassembled WGS sequence"/>
</dbReference>
<dbReference type="Pfam" id="PF02765">
    <property type="entry name" value="POT1"/>
    <property type="match status" value="1"/>
</dbReference>
<keyword evidence="4" id="KW-0238">DNA-binding</keyword>
<dbReference type="GO" id="GO:0010521">
    <property type="term" value="F:telomerase inhibitor activity"/>
    <property type="evidence" value="ECO:0007669"/>
    <property type="project" value="TreeGrafter"/>
</dbReference>
<dbReference type="PANTHER" id="PTHR14513">
    <property type="entry name" value="PROTECTION OF TELOMERES 1"/>
    <property type="match status" value="1"/>
</dbReference>
<keyword evidence="2" id="KW-0158">Chromosome</keyword>
<dbReference type="EMBL" id="JABFOF010000001">
    <property type="protein sequence ID" value="KAG2411177.1"/>
    <property type="molecule type" value="Genomic_DNA"/>
</dbReference>
<dbReference type="GO" id="GO:0000783">
    <property type="term" value="C:nuclear telomere cap complex"/>
    <property type="evidence" value="ECO:0007669"/>
    <property type="project" value="TreeGrafter"/>
</dbReference>
<evidence type="ECO:0000256" key="1">
    <source>
        <dbReference type="ARBA" id="ARBA00004574"/>
    </source>
</evidence>
<reference evidence="6 7" key="1">
    <citation type="submission" date="2020-05" db="EMBL/GenBank/DDBJ databases">
        <title>Vigna angularis (adzuki bean) Var. LongXiaoDou No. 4 denovo assembly.</title>
        <authorList>
            <person name="Xiang H."/>
        </authorList>
    </citation>
    <scope>NUCLEOTIDE SEQUENCE [LARGE SCALE GENOMIC DNA]</scope>
    <source>
        <tissue evidence="6">Leaf</tissue>
    </source>
</reference>
<evidence type="ECO:0000313" key="6">
    <source>
        <dbReference type="EMBL" id="KAG2411177.1"/>
    </source>
</evidence>
<sequence length="375" mass="42422">MDVPLRDVCKYVNEKVNVIGVVVETTFAKKTMGTDYCCALRIIDDTRHDFSMAANVFGKSTENLPLVAALGDIIQLSFVSILHHSEAAKDEWVIFVWDGTDTQSNAICSNLENELKNPLPLQRDHLSLPRDILCTFPTVGTILRIIFHIGVEKSHFHLLTIGKWVKINNLRLKLYAGLWHGIFTVQTKLQYISNEDQLIAERQRLADERLSLILGRMPNLSFPEPSPITVVNHRDHVRPVTLMSVLTHSKVTAIFKCVVRVVAAMPCKAENLRSSTGKYRMRLTLEDPTARIHALVIEEDVVTLFDGIPDAEKLERKLNKLLGISEDNSIGGVKDTTRNPPWVCVCLKSYYLSKDDIWGTRNFRVFDTKILEDSS</sequence>
<dbReference type="AlphaFoldDB" id="A0A8T0LGF7"/>
<dbReference type="PANTHER" id="PTHR14513:SF0">
    <property type="entry name" value="PROTECTION OF TELOMERES PROTEIN 1"/>
    <property type="match status" value="1"/>
</dbReference>
<dbReference type="SUPFAM" id="SSF50249">
    <property type="entry name" value="Nucleic acid-binding proteins"/>
    <property type="match status" value="2"/>
</dbReference>
<organism evidence="6 7">
    <name type="scientific">Phaseolus angularis</name>
    <name type="common">Azuki bean</name>
    <name type="synonym">Vigna angularis</name>
    <dbReference type="NCBI Taxonomy" id="3914"/>
    <lineage>
        <taxon>Eukaryota</taxon>
        <taxon>Viridiplantae</taxon>
        <taxon>Streptophyta</taxon>
        <taxon>Embryophyta</taxon>
        <taxon>Tracheophyta</taxon>
        <taxon>Spermatophyta</taxon>
        <taxon>Magnoliopsida</taxon>
        <taxon>eudicotyledons</taxon>
        <taxon>Gunneridae</taxon>
        <taxon>Pentapetalae</taxon>
        <taxon>rosids</taxon>
        <taxon>fabids</taxon>
        <taxon>Fabales</taxon>
        <taxon>Fabaceae</taxon>
        <taxon>Papilionoideae</taxon>
        <taxon>50 kb inversion clade</taxon>
        <taxon>NPAAA clade</taxon>
        <taxon>indigoferoid/millettioid clade</taxon>
        <taxon>Phaseoleae</taxon>
        <taxon>Vigna</taxon>
    </lineage>
</organism>
<evidence type="ECO:0000256" key="4">
    <source>
        <dbReference type="ARBA" id="ARBA00023125"/>
    </source>
</evidence>
<accession>A0A8T0LGF7</accession>
<proteinExistence type="predicted"/>
<name>A0A8T0LGF7_PHAAN</name>
<dbReference type="InterPro" id="IPR011564">
    <property type="entry name" value="Telomer_end-bd_POT1/Cdc13"/>
</dbReference>
<evidence type="ECO:0000259" key="5">
    <source>
        <dbReference type="SMART" id="SM00976"/>
    </source>
</evidence>
<dbReference type="GO" id="GO:0098505">
    <property type="term" value="F:G-rich strand telomeric DNA binding"/>
    <property type="evidence" value="ECO:0007669"/>
    <property type="project" value="TreeGrafter"/>
</dbReference>
<dbReference type="Pfam" id="PF25507">
    <property type="entry name" value="OB_POT1A"/>
    <property type="match status" value="1"/>
</dbReference>